<dbReference type="GO" id="GO:0003697">
    <property type="term" value="F:single-stranded DNA binding"/>
    <property type="evidence" value="ECO:0007669"/>
    <property type="project" value="TreeGrafter"/>
</dbReference>
<keyword evidence="4" id="KW-0540">Nuclease</keyword>
<dbReference type="SUPFAM" id="SSF88723">
    <property type="entry name" value="PIN domain-like"/>
    <property type="match status" value="1"/>
</dbReference>
<evidence type="ECO:0000256" key="14">
    <source>
        <dbReference type="SAM" id="MobiDB-lite"/>
    </source>
</evidence>
<keyword evidence="10" id="KW-0234">DNA repair</keyword>
<evidence type="ECO:0000256" key="2">
    <source>
        <dbReference type="ARBA" id="ARBA00004123"/>
    </source>
</evidence>
<dbReference type="CDD" id="cd09904">
    <property type="entry name" value="H3TH_XPG"/>
    <property type="match status" value="1"/>
</dbReference>
<feature type="non-terminal residue" evidence="16">
    <location>
        <position position="371"/>
    </location>
</feature>
<organism evidence="16 17">
    <name type="scientific">Cryomyces minteri</name>
    <dbReference type="NCBI Taxonomy" id="331657"/>
    <lineage>
        <taxon>Eukaryota</taxon>
        <taxon>Fungi</taxon>
        <taxon>Dikarya</taxon>
        <taxon>Ascomycota</taxon>
        <taxon>Pezizomycotina</taxon>
        <taxon>Dothideomycetes</taxon>
        <taxon>Dothideomycetes incertae sedis</taxon>
        <taxon>Cryomyces</taxon>
    </lineage>
</organism>
<keyword evidence="17" id="KW-1185">Reference proteome</keyword>
<evidence type="ECO:0000256" key="3">
    <source>
        <dbReference type="ARBA" id="ARBA00005283"/>
    </source>
</evidence>
<dbReference type="SUPFAM" id="SSF47807">
    <property type="entry name" value="5' to 3' exonuclease, C-terminal subdomain"/>
    <property type="match status" value="1"/>
</dbReference>
<dbReference type="CDD" id="cd09868">
    <property type="entry name" value="PIN_XPG_RAD2"/>
    <property type="match status" value="1"/>
</dbReference>
<comment type="subcellular location">
    <subcellularLocation>
        <location evidence="2">Nucleus</location>
    </subcellularLocation>
</comment>
<keyword evidence="6" id="KW-0255">Endonuclease</keyword>
<dbReference type="EMBL" id="NAJN01001790">
    <property type="protein sequence ID" value="TKA61199.1"/>
    <property type="molecule type" value="Genomic_DNA"/>
</dbReference>
<keyword evidence="5" id="KW-0479">Metal-binding</keyword>
<evidence type="ECO:0000256" key="12">
    <source>
        <dbReference type="ARBA" id="ARBA00053135"/>
    </source>
</evidence>
<keyword evidence="11" id="KW-0539">Nucleus</keyword>
<evidence type="ECO:0000256" key="9">
    <source>
        <dbReference type="ARBA" id="ARBA00022842"/>
    </source>
</evidence>
<dbReference type="FunFam" id="3.40.50.1010:FF:000025">
    <property type="entry name" value="DNA repair protein RAD2"/>
    <property type="match status" value="1"/>
</dbReference>
<evidence type="ECO:0000256" key="6">
    <source>
        <dbReference type="ARBA" id="ARBA00022759"/>
    </source>
</evidence>
<dbReference type="GO" id="GO:0046872">
    <property type="term" value="F:metal ion binding"/>
    <property type="evidence" value="ECO:0007669"/>
    <property type="project" value="UniProtKB-KW"/>
</dbReference>
<dbReference type="FunFam" id="1.10.150.20:FF:000057">
    <property type="entry name" value="RAD2p Single-stranded DNA endonuclease"/>
    <property type="match status" value="1"/>
</dbReference>
<evidence type="ECO:0000313" key="17">
    <source>
        <dbReference type="Proteomes" id="UP000308768"/>
    </source>
</evidence>
<evidence type="ECO:0000313" key="16">
    <source>
        <dbReference type="EMBL" id="TKA61199.1"/>
    </source>
</evidence>
<keyword evidence="7" id="KW-0227">DNA damage</keyword>
<name>A0A4V5NCZ1_9PEZI</name>
<evidence type="ECO:0000256" key="4">
    <source>
        <dbReference type="ARBA" id="ARBA00022722"/>
    </source>
</evidence>
<dbReference type="Gene3D" id="1.10.150.20">
    <property type="entry name" value="5' to 3' exonuclease, C-terminal subdomain"/>
    <property type="match status" value="1"/>
</dbReference>
<comment type="caution">
    <text evidence="16">The sequence shown here is derived from an EMBL/GenBank/DDBJ whole genome shotgun (WGS) entry which is preliminary data.</text>
</comment>
<dbReference type="PROSITE" id="PS00842">
    <property type="entry name" value="XPG_2"/>
    <property type="match status" value="1"/>
</dbReference>
<comment type="function">
    <text evidence="12">Single-stranded DNA endonuclease involved in excision repair of DNA damaged with UV light, bulky adducts, or cross-linking agents. Essential for the incision step of excision-repair.</text>
</comment>
<dbReference type="InterPro" id="IPR006084">
    <property type="entry name" value="XPG/Rad2"/>
</dbReference>
<evidence type="ECO:0000256" key="10">
    <source>
        <dbReference type="ARBA" id="ARBA00023204"/>
    </source>
</evidence>
<dbReference type="SMART" id="SM00484">
    <property type="entry name" value="XPGI"/>
    <property type="match status" value="1"/>
</dbReference>
<accession>A0A4V5NCZ1</accession>
<dbReference type="PANTHER" id="PTHR16171">
    <property type="entry name" value="DNA REPAIR PROTEIN COMPLEMENTING XP-G CELLS-RELATED"/>
    <property type="match status" value="1"/>
</dbReference>
<sequence>MKPVGGSIQFAPSRTSSLDSVNGGILIEPEESQAAQKIAAYGRQSSMEEDGPIPMFGTADQNLIEADNANDDDTYSDPEDEELMMQLAIEAEEHARFASTMNNKTQKQNIEDYERELKQLRTQQKKDRRDADEVTHIMMTECQQLLKLFGLPYITAPMEAEAQCAELVSLGLVDGIVTDDSDIFLFGGTRVYKNMFNQAKFVECYLSSDLEKEFDLTRRKLIRIAHLLGSDYTEGLPGVGPVTALEILSEFPTLEDFRDWWQGVQMGNISKGEDAKTPFRKKFRRNATKLFLPPVFPDQRVDVAYLEPEVDSDPSPFQWGVPDLDALRSFLMATIGWTQERTDEVLVPVIRDMNRRIDEGTQSNITNFFQG</sequence>
<keyword evidence="8" id="KW-0378">Hydrolase</keyword>
<protein>
    <recommendedName>
        <fullName evidence="15">XPG-I domain-containing protein</fullName>
    </recommendedName>
</protein>
<reference evidence="16 17" key="1">
    <citation type="submission" date="2017-03" db="EMBL/GenBank/DDBJ databases">
        <title>Genomes of endolithic fungi from Antarctica.</title>
        <authorList>
            <person name="Coleine C."/>
            <person name="Masonjones S."/>
            <person name="Stajich J.E."/>
        </authorList>
    </citation>
    <scope>NUCLEOTIDE SEQUENCE [LARGE SCALE GENOMIC DNA]</scope>
    <source>
        <strain evidence="16 17">CCFEE 5187</strain>
    </source>
</reference>
<evidence type="ECO:0000259" key="15">
    <source>
        <dbReference type="SMART" id="SM00484"/>
    </source>
</evidence>
<evidence type="ECO:0000256" key="7">
    <source>
        <dbReference type="ARBA" id="ARBA00022763"/>
    </source>
</evidence>
<dbReference type="InterPro" id="IPR006086">
    <property type="entry name" value="XPG-I_dom"/>
</dbReference>
<dbReference type="PANTHER" id="PTHR16171:SF7">
    <property type="entry name" value="DNA REPAIR PROTEIN RAD2"/>
    <property type="match status" value="1"/>
</dbReference>
<evidence type="ECO:0000256" key="1">
    <source>
        <dbReference type="ARBA" id="ARBA00001946"/>
    </source>
</evidence>
<feature type="domain" description="XPG-I" evidence="15">
    <location>
        <begin position="147"/>
        <end position="216"/>
    </location>
</feature>
<dbReference type="Proteomes" id="UP000308768">
    <property type="component" value="Unassembled WGS sequence"/>
</dbReference>
<evidence type="ECO:0000256" key="8">
    <source>
        <dbReference type="ARBA" id="ARBA00022801"/>
    </source>
</evidence>
<dbReference type="InterPro" id="IPR036279">
    <property type="entry name" value="5-3_exonuclease_C_sf"/>
</dbReference>
<dbReference type="AlphaFoldDB" id="A0A4V5NCZ1"/>
<gene>
    <name evidence="16" type="ORF">B0A49_10939</name>
</gene>
<dbReference type="SMART" id="SM00279">
    <property type="entry name" value="HhH2"/>
    <property type="match status" value="1"/>
</dbReference>
<dbReference type="GO" id="GO:0016788">
    <property type="term" value="F:hydrolase activity, acting on ester bonds"/>
    <property type="evidence" value="ECO:0007669"/>
    <property type="project" value="InterPro"/>
</dbReference>
<dbReference type="GO" id="GO:0006289">
    <property type="term" value="P:nucleotide-excision repair"/>
    <property type="evidence" value="ECO:0007669"/>
    <property type="project" value="UniProtKB-ARBA"/>
</dbReference>
<evidence type="ECO:0000256" key="11">
    <source>
        <dbReference type="ARBA" id="ARBA00023242"/>
    </source>
</evidence>
<dbReference type="InterPro" id="IPR008918">
    <property type="entry name" value="HhH2"/>
</dbReference>
<dbReference type="OrthoDB" id="31113at2759"/>
<dbReference type="GO" id="GO:0005634">
    <property type="term" value="C:nucleus"/>
    <property type="evidence" value="ECO:0007669"/>
    <property type="project" value="UniProtKB-SubCell"/>
</dbReference>
<dbReference type="GO" id="GO:0004520">
    <property type="term" value="F:DNA endonuclease activity"/>
    <property type="evidence" value="ECO:0007669"/>
    <property type="project" value="TreeGrafter"/>
</dbReference>
<feature type="coiled-coil region" evidence="13">
    <location>
        <begin position="103"/>
        <end position="130"/>
    </location>
</feature>
<feature type="compositionally biased region" description="Polar residues" evidence="14">
    <location>
        <begin position="10"/>
        <end position="20"/>
    </location>
</feature>
<evidence type="ECO:0000256" key="13">
    <source>
        <dbReference type="SAM" id="Coils"/>
    </source>
</evidence>
<dbReference type="Gene3D" id="3.40.50.1010">
    <property type="entry name" value="5'-nuclease"/>
    <property type="match status" value="1"/>
</dbReference>
<feature type="region of interest" description="Disordered" evidence="14">
    <location>
        <begin position="1"/>
        <end position="21"/>
    </location>
</feature>
<comment type="similarity">
    <text evidence="3">Belongs to the XPG/RAD2 endonuclease family. XPG subfamily.</text>
</comment>
<dbReference type="PRINTS" id="PR00853">
    <property type="entry name" value="XPGRADSUPER"/>
</dbReference>
<dbReference type="Pfam" id="PF00867">
    <property type="entry name" value="XPG_I"/>
    <property type="match status" value="1"/>
</dbReference>
<comment type="cofactor">
    <cofactor evidence="1">
        <name>Mg(2+)</name>
        <dbReference type="ChEBI" id="CHEBI:18420"/>
    </cofactor>
</comment>
<keyword evidence="9" id="KW-0460">Magnesium</keyword>
<dbReference type="STRING" id="331657.A0A4V5NCZ1"/>
<dbReference type="InterPro" id="IPR019974">
    <property type="entry name" value="XPG_CS"/>
</dbReference>
<dbReference type="InterPro" id="IPR029060">
    <property type="entry name" value="PIN-like_dom_sf"/>
</dbReference>
<proteinExistence type="inferred from homology"/>
<evidence type="ECO:0000256" key="5">
    <source>
        <dbReference type="ARBA" id="ARBA00022723"/>
    </source>
</evidence>
<keyword evidence="13" id="KW-0175">Coiled coil</keyword>